<evidence type="ECO:0000313" key="1">
    <source>
        <dbReference type="EMBL" id="AAL63758.1"/>
    </source>
</evidence>
<proteinExistence type="predicted"/>
<protein>
    <submittedName>
        <fullName evidence="1">Uncharacterized protein</fullName>
    </submittedName>
</protein>
<dbReference type="EMBL" id="AE009441">
    <property type="protein sequence ID" value="AAL63758.1"/>
    <property type="molecule type" value="Genomic_DNA"/>
</dbReference>
<dbReference type="AlphaFoldDB" id="Q8ZWE4"/>
<dbReference type="KEGG" id="pai:PAE1826"/>
<name>Q8ZWE4_PYRAE</name>
<dbReference type="Proteomes" id="UP000002439">
    <property type="component" value="Chromosome"/>
</dbReference>
<reference evidence="1 2" key="1">
    <citation type="journal article" date="2002" name="Proc. Natl. Acad. Sci. U.S.A.">
        <title>Genome sequence of the hyperthermophilic crenarchaeon Pyrobaculum aerophilum.</title>
        <authorList>
            <person name="Fitz-Gibbon S.T."/>
            <person name="Ladner H."/>
            <person name="Kim U.J."/>
            <person name="Stetter K.O."/>
            <person name="Simon M.I."/>
            <person name="Miller J.H."/>
        </authorList>
    </citation>
    <scope>NUCLEOTIDE SEQUENCE [LARGE SCALE GENOMIC DNA]</scope>
    <source>
        <strain evidence="2">ATCC 51768 / DSM 7523 / JCM 9630 / CIP 104966 / NBRC 100827 / IM2</strain>
    </source>
</reference>
<accession>Q8ZWE4</accession>
<dbReference type="STRING" id="178306.PAE1826"/>
<dbReference type="HOGENOM" id="CLU_1811518_0_0_2"/>
<evidence type="ECO:0000313" key="2">
    <source>
        <dbReference type="Proteomes" id="UP000002439"/>
    </source>
</evidence>
<keyword evidence="2" id="KW-1185">Reference proteome</keyword>
<organism evidence="1 2">
    <name type="scientific">Pyrobaculum aerophilum (strain ATCC 51768 / DSM 7523 / JCM 9630 / CIP 104966 / NBRC 100827 / IM2)</name>
    <dbReference type="NCBI Taxonomy" id="178306"/>
    <lineage>
        <taxon>Archaea</taxon>
        <taxon>Thermoproteota</taxon>
        <taxon>Thermoprotei</taxon>
        <taxon>Thermoproteales</taxon>
        <taxon>Thermoproteaceae</taxon>
        <taxon>Pyrobaculum</taxon>
    </lineage>
</organism>
<sequence length="142" mass="16087">MASPPIELCGYSGYPQVSMTYFSDSTLKSYEGQVIYNMYRIGHLTGYKGGKARIYYYEPTAPDGRPYCLLVIYYDPEWKPTQQGDSGSPLLKVSPIPRTPYVLVTITGIFTSLRPADNPPFIEFRAVECVNKFYGVVHRYGE</sequence>
<dbReference type="PATRIC" id="fig|178306.9.peg.1350"/>
<gene>
    <name evidence="1" type="ordered locus">PAE1826</name>
</gene>
<dbReference type="InParanoid" id="Q8ZWE4"/>
<dbReference type="EnsemblBacteria" id="AAL63758">
    <property type="protein sequence ID" value="AAL63758"/>
    <property type="gene ID" value="PAE1826"/>
</dbReference>